<dbReference type="Pfam" id="PF04548">
    <property type="entry name" value="AIG1"/>
    <property type="match status" value="2"/>
</dbReference>
<dbReference type="PANTHER" id="PTHR10903:SF184">
    <property type="entry name" value="GTP-BINDING PROTEIN A"/>
    <property type="match status" value="1"/>
</dbReference>
<protein>
    <submittedName>
        <fullName evidence="6">PHLOEM PROTEIN 2-LIKE A3 isoform X2</fullName>
    </submittedName>
</protein>
<dbReference type="PANTHER" id="PTHR10903">
    <property type="entry name" value="GTPASE, IMAP FAMILY MEMBER-RELATED"/>
    <property type="match status" value="1"/>
</dbReference>
<reference evidence="7 8" key="1">
    <citation type="submission" date="2019-08" db="EMBL/GenBank/DDBJ databases">
        <title>Draft genome sequences of two oriental melons (Cucumis melo L. var makuwa).</title>
        <authorList>
            <person name="Kwon S.-Y."/>
        </authorList>
    </citation>
    <scope>NUCLEOTIDE SEQUENCE [LARGE SCALE GENOMIC DNA]</scope>
    <source>
        <strain evidence="8">cv. Chang Bougi</strain>
        <strain evidence="7">cv. SW 3</strain>
        <tissue evidence="6">Leaf</tissue>
    </source>
</reference>
<gene>
    <name evidence="6" type="ORF">E5676_scaffold266G002930</name>
    <name evidence="5" type="ORF">E6C27_scaffold122G00270</name>
</gene>
<evidence type="ECO:0000313" key="7">
    <source>
        <dbReference type="Proteomes" id="UP000321393"/>
    </source>
</evidence>
<dbReference type="Gene3D" id="3.40.50.300">
    <property type="entry name" value="P-loop containing nucleotide triphosphate hydrolases"/>
    <property type="match status" value="2"/>
</dbReference>
<feature type="compositionally biased region" description="Basic and acidic residues" evidence="3">
    <location>
        <begin position="197"/>
        <end position="207"/>
    </location>
</feature>
<name>A0A5D3DMI7_CUCMM</name>
<dbReference type="Proteomes" id="UP000321393">
    <property type="component" value="Unassembled WGS sequence"/>
</dbReference>
<feature type="domain" description="AIG1-type G" evidence="4">
    <location>
        <begin position="1"/>
        <end position="221"/>
    </location>
</feature>
<dbReference type="InterPro" id="IPR006703">
    <property type="entry name" value="G_AIG1"/>
</dbReference>
<keyword evidence="2" id="KW-0342">GTP-binding</keyword>
<dbReference type="EMBL" id="SSTD01003912">
    <property type="protein sequence ID" value="TYK24732.1"/>
    <property type="molecule type" value="Genomic_DNA"/>
</dbReference>
<comment type="caution">
    <text evidence="6">The sequence shown here is derived from an EMBL/GenBank/DDBJ whole genome shotgun (WGS) entry which is preliminary data.</text>
</comment>
<evidence type="ECO:0000313" key="6">
    <source>
        <dbReference type="EMBL" id="TYK24732.1"/>
    </source>
</evidence>
<dbReference type="GO" id="GO:0005525">
    <property type="term" value="F:GTP binding"/>
    <property type="evidence" value="ECO:0007669"/>
    <property type="project" value="UniProtKB-KW"/>
</dbReference>
<dbReference type="InterPro" id="IPR027417">
    <property type="entry name" value="P-loop_NTPase"/>
</dbReference>
<evidence type="ECO:0000256" key="3">
    <source>
        <dbReference type="SAM" id="MobiDB-lite"/>
    </source>
</evidence>
<dbReference type="Proteomes" id="UP000321947">
    <property type="component" value="Unassembled WGS sequence"/>
</dbReference>
<dbReference type="OrthoDB" id="8954335at2759"/>
<dbReference type="EMBL" id="SSTE01018075">
    <property type="protein sequence ID" value="KAA0039764.1"/>
    <property type="molecule type" value="Genomic_DNA"/>
</dbReference>
<evidence type="ECO:0000313" key="5">
    <source>
        <dbReference type="EMBL" id="KAA0039764.1"/>
    </source>
</evidence>
<evidence type="ECO:0000256" key="1">
    <source>
        <dbReference type="ARBA" id="ARBA00022741"/>
    </source>
</evidence>
<dbReference type="AlphaFoldDB" id="A0A5D3DMI7"/>
<evidence type="ECO:0000256" key="2">
    <source>
        <dbReference type="ARBA" id="ARBA00023134"/>
    </source>
</evidence>
<feature type="compositionally biased region" description="Basic and acidic residues" evidence="3">
    <location>
        <begin position="176"/>
        <end position="189"/>
    </location>
</feature>
<dbReference type="PROSITE" id="PS51720">
    <property type="entry name" value="G_AIG1"/>
    <property type="match status" value="1"/>
</dbReference>
<dbReference type="SUPFAM" id="SSF52540">
    <property type="entry name" value="P-loop containing nucleoside triphosphate hydrolases"/>
    <property type="match status" value="1"/>
</dbReference>
<proteinExistence type="predicted"/>
<evidence type="ECO:0000313" key="8">
    <source>
        <dbReference type="Proteomes" id="UP000321947"/>
    </source>
</evidence>
<accession>A0A5D3DMI7</accession>
<evidence type="ECO:0000259" key="4">
    <source>
        <dbReference type="PROSITE" id="PS51720"/>
    </source>
</evidence>
<dbReference type="InterPro" id="IPR045058">
    <property type="entry name" value="GIMA/IAN/Toc"/>
</dbReference>
<organism evidence="6 8">
    <name type="scientific">Cucumis melo var. makuwa</name>
    <name type="common">Oriental melon</name>
    <dbReference type="NCBI Taxonomy" id="1194695"/>
    <lineage>
        <taxon>Eukaryota</taxon>
        <taxon>Viridiplantae</taxon>
        <taxon>Streptophyta</taxon>
        <taxon>Embryophyta</taxon>
        <taxon>Tracheophyta</taxon>
        <taxon>Spermatophyta</taxon>
        <taxon>Magnoliopsida</taxon>
        <taxon>eudicotyledons</taxon>
        <taxon>Gunneridae</taxon>
        <taxon>Pentapetalae</taxon>
        <taxon>rosids</taxon>
        <taxon>fabids</taxon>
        <taxon>Cucurbitales</taxon>
        <taxon>Cucurbitaceae</taxon>
        <taxon>Benincaseae</taxon>
        <taxon>Cucumis</taxon>
    </lineage>
</organism>
<dbReference type="STRING" id="1194695.A0A5D3DMI7"/>
<keyword evidence="1" id="KW-0547">Nucleotide-binding</keyword>
<sequence>MLVGRTGDGKSASGNTILGRKAFKSRPSSSSVTKVSELQNGAWEGGQIVNVIDTPGVFDLSLGVDYAAREIVRCINMTKEDYSILLFTGGDDLEEDDNTLEYYLTHDSPDSLKDIVASCKSRCVLFDNKTTSESKKSEQMGKLMGMVNELKQKLKEVKSKLEKQLEEDEKEARIIGEKRGEENVKERSGNLENQLAKAREERVKAENRAQEIQQQYNEEIRRLSHQLQSALQ</sequence>
<feature type="region of interest" description="Disordered" evidence="3">
    <location>
        <begin position="176"/>
        <end position="207"/>
    </location>
</feature>